<dbReference type="Proteomes" id="UP001266305">
    <property type="component" value="Unassembled WGS sequence"/>
</dbReference>
<dbReference type="InterPro" id="IPR007860">
    <property type="entry name" value="DNA_mmatch_repair_MutS_con_dom"/>
</dbReference>
<feature type="domain" description="DNA mismatch repair protein MutS connector" evidence="4">
    <location>
        <begin position="103"/>
        <end position="237"/>
    </location>
</feature>
<evidence type="ECO:0000259" key="4">
    <source>
        <dbReference type="Pfam" id="PF05188"/>
    </source>
</evidence>
<dbReference type="PANTHER" id="PTHR11361">
    <property type="entry name" value="DNA MISMATCH REPAIR PROTEIN MUTS FAMILY MEMBER"/>
    <property type="match status" value="1"/>
</dbReference>
<name>A0ABQ9U5Y2_SAGOE</name>
<dbReference type="SUPFAM" id="SSF48334">
    <property type="entry name" value="DNA repair protein MutS, domain III"/>
    <property type="match status" value="1"/>
</dbReference>
<evidence type="ECO:0000259" key="5">
    <source>
        <dbReference type="Pfam" id="PF05192"/>
    </source>
</evidence>
<dbReference type="InterPro" id="IPR007695">
    <property type="entry name" value="DNA_mismatch_repair_MutS-lik_N"/>
</dbReference>
<comment type="subcellular location">
    <subcellularLocation>
        <location evidence="1">Nucleus</location>
    </subcellularLocation>
</comment>
<protein>
    <submittedName>
        <fullName evidence="6">MutS-like protein</fullName>
    </submittedName>
</protein>
<evidence type="ECO:0000313" key="7">
    <source>
        <dbReference type="Proteomes" id="UP001266305"/>
    </source>
</evidence>
<feature type="domain" description="DNA mismatch repair protein MutS core" evidence="5">
    <location>
        <begin position="253"/>
        <end position="311"/>
    </location>
</feature>
<keyword evidence="2" id="KW-0539">Nucleus</keyword>
<dbReference type="InterPro" id="IPR016151">
    <property type="entry name" value="DNA_mismatch_repair_MutS_N"/>
</dbReference>
<dbReference type="EMBL" id="JASSZA010000015">
    <property type="protein sequence ID" value="KAK2092463.1"/>
    <property type="molecule type" value="Genomic_DNA"/>
</dbReference>
<dbReference type="InterPro" id="IPR036678">
    <property type="entry name" value="MutS_con_dom_sf"/>
</dbReference>
<dbReference type="InterPro" id="IPR007696">
    <property type="entry name" value="DNA_mismatch_repair_MutS_core"/>
</dbReference>
<feature type="domain" description="DNA mismatch repair protein MutS-like N-terminal" evidence="3">
    <location>
        <begin position="18"/>
        <end position="79"/>
    </location>
</feature>
<dbReference type="Pfam" id="PF01624">
    <property type="entry name" value="MutS_I"/>
    <property type="match status" value="1"/>
</dbReference>
<dbReference type="Pfam" id="PF05192">
    <property type="entry name" value="MutS_III"/>
    <property type="match status" value="1"/>
</dbReference>
<dbReference type="InterPro" id="IPR045076">
    <property type="entry name" value="MutS"/>
</dbReference>
<keyword evidence="7" id="KW-1185">Reference proteome</keyword>
<proteinExistence type="predicted"/>
<dbReference type="Gene3D" id="1.10.1420.10">
    <property type="match status" value="1"/>
</dbReference>
<evidence type="ECO:0000259" key="3">
    <source>
        <dbReference type="Pfam" id="PF01624"/>
    </source>
</evidence>
<evidence type="ECO:0000256" key="2">
    <source>
        <dbReference type="ARBA" id="ARBA00023242"/>
    </source>
</evidence>
<reference evidence="6 7" key="1">
    <citation type="submission" date="2023-05" db="EMBL/GenBank/DDBJ databases">
        <title>B98-5 Cell Line De Novo Hybrid Assembly: An Optical Mapping Approach.</title>
        <authorList>
            <person name="Kananen K."/>
            <person name="Auerbach J.A."/>
            <person name="Kautto E."/>
            <person name="Blachly J.S."/>
        </authorList>
    </citation>
    <scope>NUCLEOTIDE SEQUENCE [LARGE SCALE GENOMIC DNA]</scope>
    <source>
        <strain evidence="6">B95-8</strain>
        <tissue evidence="6">Cell line</tissue>
    </source>
</reference>
<dbReference type="PANTHER" id="PTHR11361:SF35">
    <property type="entry name" value="DNA MISMATCH REPAIR PROTEIN MSH2"/>
    <property type="match status" value="1"/>
</dbReference>
<comment type="caution">
    <text evidence="6">The sequence shown here is derived from an EMBL/GenBank/DDBJ whole genome shotgun (WGS) entry which is preliminary data.</text>
</comment>
<dbReference type="Pfam" id="PF05188">
    <property type="entry name" value="MutS_II"/>
    <property type="match status" value="1"/>
</dbReference>
<gene>
    <name evidence="6" type="primary">MSH2_1</name>
    <name evidence="6" type="ORF">P7K49_028991</name>
</gene>
<accession>A0ABQ9U5Y2</accession>
<sequence length="314" mass="34889">MGHMNVLAVSAMLKTLLQRAKNLQSVVLSKMNFESFVKDLLLVRQYRVEVYKNRAGNKASKENDWYLAFKASPGNLSQFEDILFGNNDTSASIGVVGVKMSTVDGQRQVGVGYVDSIQRKLGLCEFPDNDQFSNLEALLIQIGPKECVLPGGETAGDMGKLRQIIQRGGILITEKKKADFSTKDIYQDLNRLLKGKKGEQMNSAVLPEMENQVAVSSLSAVIKFLELLSDDSNFGQFELTTFDFSQYMKLDIAAVRALNLFQGSVEDTTGSQSLAALLNKCKTPQGQRLVNQWIKQPLMDKNRIEERPSTVFAT</sequence>
<evidence type="ECO:0000256" key="1">
    <source>
        <dbReference type="ARBA" id="ARBA00004123"/>
    </source>
</evidence>
<organism evidence="6 7">
    <name type="scientific">Saguinus oedipus</name>
    <name type="common">Cotton-top tamarin</name>
    <name type="synonym">Oedipomidas oedipus</name>
    <dbReference type="NCBI Taxonomy" id="9490"/>
    <lineage>
        <taxon>Eukaryota</taxon>
        <taxon>Metazoa</taxon>
        <taxon>Chordata</taxon>
        <taxon>Craniata</taxon>
        <taxon>Vertebrata</taxon>
        <taxon>Euteleostomi</taxon>
        <taxon>Mammalia</taxon>
        <taxon>Eutheria</taxon>
        <taxon>Euarchontoglires</taxon>
        <taxon>Primates</taxon>
        <taxon>Haplorrhini</taxon>
        <taxon>Platyrrhini</taxon>
        <taxon>Cebidae</taxon>
        <taxon>Callitrichinae</taxon>
        <taxon>Saguinus</taxon>
    </lineage>
</organism>
<dbReference type="Gene3D" id="3.40.1170.10">
    <property type="entry name" value="DNA repair protein MutS, domain I"/>
    <property type="match status" value="1"/>
</dbReference>
<dbReference type="Gene3D" id="3.30.420.110">
    <property type="entry name" value="MutS, connector domain"/>
    <property type="match status" value="1"/>
</dbReference>
<dbReference type="InterPro" id="IPR036187">
    <property type="entry name" value="DNA_mismatch_repair_MutS_sf"/>
</dbReference>
<evidence type="ECO:0000313" key="6">
    <source>
        <dbReference type="EMBL" id="KAK2092463.1"/>
    </source>
</evidence>